<evidence type="ECO:0000256" key="1">
    <source>
        <dbReference type="SAM" id="MobiDB-lite"/>
    </source>
</evidence>
<organism evidence="2 3">
    <name type="scientific">Nesidiocoris tenuis</name>
    <dbReference type="NCBI Taxonomy" id="355587"/>
    <lineage>
        <taxon>Eukaryota</taxon>
        <taxon>Metazoa</taxon>
        <taxon>Ecdysozoa</taxon>
        <taxon>Arthropoda</taxon>
        <taxon>Hexapoda</taxon>
        <taxon>Insecta</taxon>
        <taxon>Pterygota</taxon>
        <taxon>Neoptera</taxon>
        <taxon>Paraneoptera</taxon>
        <taxon>Hemiptera</taxon>
        <taxon>Heteroptera</taxon>
        <taxon>Panheteroptera</taxon>
        <taxon>Cimicomorpha</taxon>
        <taxon>Miridae</taxon>
        <taxon>Dicyphina</taxon>
        <taxon>Nesidiocoris</taxon>
    </lineage>
</organism>
<protein>
    <recommendedName>
        <fullName evidence="4">CTNNB1 binding N-teminal domain-containing protein</fullName>
    </recommendedName>
</protein>
<evidence type="ECO:0000313" key="2">
    <source>
        <dbReference type="EMBL" id="BES90379.1"/>
    </source>
</evidence>
<reference evidence="2 3" key="1">
    <citation type="submission" date="2023-09" db="EMBL/GenBank/DDBJ databases">
        <title>Nesidiocoris tenuis whole genome shotgun sequence.</title>
        <authorList>
            <person name="Shibata T."/>
            <person name="Shimoda M."/>
            <person name="Kobayashi T."/>
            <person name="Uehara T."/>
        </authorList>
    </citation>
    <scope>NUCLEOTIDE SEQUENCE [LARGE SCALE GENOMIC DNA]</scope>
    <source>
        <strain evidence="2 3">Japan</strain>
    </source>
</reference>
<dbReference type="Proteomes" id="UP001307889">
    <property type="component" value="Chromosome 2"/>
</dbReference>
<evidence type="ECO:0000313" key="3">
    <source>
        <dbReference type="Proteomes" id="UP001307889"/>
    </source>
</evidence>
<name>A0ABN7AG93_9HEMI</name>
<gene>
    <name evidence="2" type="ORF">NTJ_03188</name>
</gene>
<accession>A0ABN7AG93</accession>
<keyword evidence="3" id="KW-1185">Reference proteome</keyword>
<feature type="region of interest" description="Disordered" evidence="1">
    <location>
        <begin position="1"/>
        <end position="53"/>
    </location>
</feature>
<dbReference type="EMBL" id="AP028910">
    <property type="protein sequence ID" value="BES90379.1"/>
    <property type="molecule type" value="Genomic_DNA"/>
</dbReference>
<sequence>MRQDSFLYSPTTESERTDAESEERDRDEKYVLSSSTSNRYDGLKNQFKSSPPPYCQAQLPPPFHHCHAGILPRPLSYPLA</sequence>
<feature type="compositionally biased region" description="Polar residues" evidence="1">
    <location>
        <begin position="1"/>
        <end position="12"/>
    </location>
</feature>
<evidence type="ECO:0008006" key="4">
    <source>
        <dbReference type="Google" id="ProtNLM"/>
    </source>
</evidence>
<proteinExistence type="predicted"/>
<feature type="compositionally biased region" description="Basic and acidic residues" evidence="1">
    <location>
        <begin position="13"/>
        <end position="30"/>
    </location>
</feature>